<protein>
    <submittedName>
        <fullName evidence="1">Uncharacterized protein</fullName>
    </submittedName>
</protein>
<dbReference type="EMBL" id="JAERQJ010000002">
    <property type="protein sequence ID" value="MBL0683255.1"/>
    <property type="molecule type" value="Genomic_DNA"/>
</dbReference>
<name>A0A937A1E9_9FLAO</name>
<comment type="caution">
    <text evidence="1">The sequence shown here is derived from an EMBL/GenBank/DDBJ whole genome shotgun (WGS) entry which is preliminary data.</text>
</comment>
<keyword evidence="2" id="KW-1185">Reference proteome</keyword>
<dbReference type="AlphaFoldDB" id="A0A937A1E9"/>
<evidence type="ECO:0000313" key="2">
    <source>
        <dbReference type="Proteomes" id="UP000651057"/>
    </source>
</evidence>
<proteinExistence type="predicted"/>
<evidence type="ECO:0000313" key="1">
    <source>
        <dbReference type="EMBL" id="MBL0683255.1"/>
    </source>
</evidence>
<organism evidence="1 2">
    <name type="scientific">Aquimarina mytili</name>
    <dbReference type="NCBI Taxonomy" id="874423"/>
    <lineage>
        <taxon>Bacteria</taxon>
        <taxon>Pseudomonadati</taxon>
        <taxon>Bacteroidota</taxon>
        <taxon>Flavobacteriia</taxon>
        <taxon>Flavobacteriales</taxon>
        <taxon>Flavobacteriaceae</taxon>
        <taxon>Aquimarina</taxon>
    </lineage>
</organism>
<accession>A0A937A1E9</accession>
<dbReference type="Proteomes" id="UP000651057">
    <property type="component" value="Unassembled WGS sequence"/>
</dbReference>
<dbReference type="RefSeq" id="WP_201918066.1">
    <property type="nucleotide sequence ID" value="NZ_BAABAX010000023.1"/>
</dbReference>
<gene>
    <name evidence="1" type="ORF">JJQ60_06990</name>
</gene>
<reference evidence="1" key="1">
    <citation type="submission" date="2021-01" db="EMBL/GenBank/DDBJ databases">
        <authorList>
            <person name="Zhong Y.L."/>
        </authorList>
    </citation>
    <scope>NUCLEOTIDE SEQUENCE</scope>
    <source>
        <strain evidence="1">KCTC 23302</strain>
    </source>
</reference>
<sequence length="149" mass="17040">MMKELTWKFIENSKEVSGGFDIVFSHEMDSLRFFLLGTSLKSLPSFITSLLNSEGGGGDELCYLETYSNLDGGDFATGNDFEIDEVRIVHSLFDNVILKEKLFLKILYEYAMKVLEINKENKVLGLNWMNLMNDSLDKLKLKIYEDPCA</sequence>